<dbReference type="GeneID" id="84592875"/>
<organism evidence="1">
    <name type="scientific">Aspergillus niger</name>
    <dbReference type="NCBI Taxonomy" id="5061"/>
    <lineage>
        <taxon>Eukaryota</taxon>
        <taxon>Fungi</taxon>
        <taxon>Dikarya</taxon>
        <taxon>Ascomycota</taxon>
        <taxon>Pezizomycotina</taxon>
        <taxon>Eurotiomycetes</taxon>
        <taxon>Eurotiomycetidae</taxon>
        <taxon>Eurotiales</taxon>
        <taxon>Aspergillaceae</taxon>
        <taxon>Aspergillus</taxon>
        <taxon>Aspergillus subgen. Circumdati</taxon>
    </lineage>
</organism>
<protein>
    <submittedName>
        <fullName evidence="1">Uncharacterized protein</fullName>
    </submittedName>
</protein>
<reference evidence="1" key="2">
    <citation type="submission" date="2025-08" db="UniProtKB">
        <authorList>
            <consortium name="RefSeq"/>
        </authorList>
    </citation>
    <scope>IDENTIFICATION</scope>
</reference>
<proteinExistence type="predicted"/>
<accession>A0AAJ8BQT8</accession>
<dbReference type="VEuPathDB" id="FungiDB:An13g03340"/>
<dbReference type="RefSeq" id="XP_059602170.1">
    <property type="nucleotide sequence ID" value="XM_059743951.1"/>
</dbReference>
<evidence type="ECO:0000313" key="1">
    <source>
        <dbReference type="RefSeq" id="XP_059602170.1"/>
    </source>
</evidence>
<sequence length="140" mass="16282">MNDKLAIWKPWTASSEAASTNAKKDAIANPAWLLVLICDIAEQYRLVRLSWQGSQRTHLFWTEDNPSTTTRYQTGNPAFTDSHFERLPQIADSLTCTFNRCQLVFSILRLYQHPYITQQNRIKELPRLKPAALLSIRQYR</sequence>
<dbReference type="KEGG" id="ang:An13g03340"/>
<dbReference type="AlphaFoldDB" id="A0AAJ8BQT8"/>
<gene>
    <name evidence="1" type="ORF">An13g03340</name>
</gene>
<reference evidence="1" key="1">
    <citation type="submission" date="2025-02" db="EMBL/GenBank/DDBJ databases">
        <authorList>
            <consortium name="NCBI Genome Project"/>
        </authorList>
    </citation>
    <scope>NUCLEOTIDE SEQUENCE</scope>
</reference>
<name>A0AAJ8BQT8_ASPNG</name>